<name>A0A2T5G4J3_9BACL</name>
<evidence type="ECO:0000313" key="1">
    <source>
        <dbReference type="EMBL" id="PTQ51075.1"/>
    </source>
</evidence>
<organism evidence="1 2">
    <name type="scientific">Brockia lithotrophica</name>
    <dbReference type="NCBI Taxonomy" id="933949"/>
    <lineage>
        <taxon>Bacteria</taxon>
        <taxon>Bacillati</taxon>
        <taxon>Bacillota</taxon>
        <taxon>Bacilli</taxon>
        <taxon>Bacillales</taxon>
        <taxon>Bacillales Family X. Incertae Sedis</taxon>
        <taxon>Brockia</taxon>
    </lineage>
</organism>
<comment type="caution">
    <text evidence="1">The sequence shown here is derived from an EMBL/GenBank/DDBJ whole genome shotgun (WGS) entry which is preliminary data.</text>
</comment>
<protein>
    <submittedName>
        <fullName evidence="1">Uncharacterized protein</fullName>
    </submittedName>
</protein>
<sequence>MEVAWCTWHGEKFVTYSVYRGRAKRVGGAIFPLTRGKIFRTITINAEP</sequence>
<dbReference type="EMBL" id="PEBW01000007">
    <property type="protein sequence ID" value="PTQ51075.1"/>
    <property type="molecule type" value="Genomic_DNA"/>
</dbReference>
<dbReference type="AlphaFoldDB" id="A0A2T5G4J3"/>
<reference evidence="1 2" key="1">
    <citation type="submission" date="2017-08" db="EMBL/GenBank/DDBJ databases">
        <title>Burning lignite coal seam in the remote Altai Mountains harbors a hydrogen-driven thermophilic microbial community.</title>
        <authorList>
            <person name="Kadnikov V.V."/>
            <person name="Mardanov A.V."/>
            <person name="Ivasenko D."/>
            <person name="Beletsky A.V."/>
            <person name="Karnachuk O.V."/>
            <person name="Ravin N.V."/>
        </authorList>
    </citation>
    <scope>NUCLEOTIDE SEQUENCE [LARGE SCALE GENOMIC DNA]</scope>
    <source>
        <strain evidence="1">AL31</strain>
    </source>
</reference>
<gene>
    <name evidence="1" type="ORF">BLITH_0505</name>
</gene>
<proteinExistence type="predicted"/>
<dbReference type="Proteomes" id="UP000244016">
    <property type="component" value="Unassembled WGS sequence"/>
</dbReference>
<accession>A0A2T5G4J3</accession>
<evidence type="ECO:0000313" key="2">
    <source>
        <dbReference type="Proteomes" id="UP000244016"/>
    </source>
</evidence>